<dbReference type="Pfam" id="PF16192">
    <property type="entry name" value="PMT_4TMC"/>
    <property type="match status" value="1"/>
</dbReference>
<feature type="transmembrane region" description="Helical" evidence="10">
    <location>
        <begin position="421"/>
        <end position="443"/>
    </location>
</feature>
<keyword evidence="14" id="KW-1185">Reference proteome</keyword>
<feature type="transmembrane region" description="Helical" evidence="10">
    <location>
        <begin position="239"/>
        <end position="262"/>
    </location>
</feature>
<feature type="transmembrane region" description="Helical" evidence="10">
    <location>
        <begin position="394"/>
        <end position="415"/>
    </location>
</feature>
<protein>
    <recommendedName>
        <fullName evidence="9 10">Polyprenol-phosphate-mannose--protein mannosyltransferase</fullName>
        <ecNumber evidence="10">2.4.1.-</ecNumber>
    </recommendedName>
</protein>
<evidence type="ECO:0000259" key="12">
    <source>
        <dbReference type="Pfam" id="PF16192"/>
    </source>
</evidence>
<comment type="function">
    <text evidence="10">Protein O-mannosyltransferase that catalyzes the transfer of a single mannose residue from a polyprenol phospho-mannosyl lipidic donor to the hydroxyl group of selected serine and threonine residues in acceptor proteins.</text>
</comment>
<dbReference type="EC" id="2.4.1.-" evidence="10"/>
<gene>
    <name evidence="13" type="ORF">QWI16_12055</name>
</gene>
<dbReference type="InterPro" id="IPR003342">
    <property type="entry name" value="ArnT-like_N"/>
</dbReference>
<evidence type="ECO:0000256" key="4">
    <source>
        <dbReference type="ARBA" id="ARBA00022676"/>
    </source>
</evidence>
<dbReference type="Proteomes" id="UP001168380">
    <property type="component" value="Unassembled WGS sequence"/>
</dbReference>
<keyword evidence="4 10" id="KW-0328">Glycosyltransferase</keyword>
<comment type="similarity">
    <text evidence="3 10">Belongs to the glycosyltransferase 39 family.</text>
</comment>
<feature type="transmembrane region" description="Helical" evidence="10">
    <location>
        <begin position="12"/>
        <end position="31"/>
    </location>
</feature>
<name>A0ABT8TIJ5_9GAMM</name>
<sequence>MREFVIKHLHKVYIGLLLVCSLSVYTVGIGHPNALFWDENYHIASAQKYIDSVMYMEPHPPLGKLLMAGSEAALGLNSDKDKSKFSETDYLRDNHLPEGGIDYFAFRLPSALLMVLAVLFFYGIVRRVSNNSHLAFAFSFLLIFDNALVIHARSAMLEGIQLFFILGAIYQCVRVITSHFQKDRTIRLPDYALLGVWIGLAISVKVNGAVLLLLFVMLYGADQWQAIRGLRIATLLKRLLSTVPAGVLPLIAVFLSIFYLHIGLGGEMPTHKDYDASPEYREQINNGQSWSPATFWTGLQDNSRYMSKYADGVPRLDVCKDGENGSYALGWPLGTKTINYRWSKQTTDGTTYVRYHNLVANPAVWFSVLAGIILSSGLIISRYVYQQPVKNNALFYWILAFTVLYFSYMLAILQIERVMYLYHYLVPLVFGCLNLALIFQYLFYEEFEKGSRHTYANLAGFVALVTGVFFVFAPFTYSWELTEAQFAMRNWFEFWKLELVR</sequence>
<dbReference type="Pfam" id="PF02366">
    <property type="entry name" value="PMT"/>
    <property type="match status" value="1"/>
</dbReference>
<evidence type="ECO:0000256" key="8">
    <source>
        <dbReference type="ARBA" id="ARBA00023136"/>
    </source>
</evidence>
<keyword evidence="6 10" id="KW-0812">Transmembrane</keyword>
<evidence type="ECO:0000259" key="11">
    <source>
        <dbReference type="Pfam" id="PF02366"/>
    </source>
</evidence>
<dbReference type="InterPro" id="IPR032421">
    <property type="entry name" value="PMT_4TMC"/>
</dbReference>
<feature type="transmembrane region" description="Helical" evidence="10">
    <location>
        <begin position="104"/>
        <end position="122"/>
    </location>
</feature>
<evidence type="ECO:0000256" key="1">
    <source>
        <dbReference type="ARBA" id="ARBA00004127"/>
    </source>
</evidence>
<evidence type="ECO:0000256" key="5">
    <source>
        <dbReference type="ARBA" id="ARBA00022679"/>
    </source>
</evidence>
<feature type="transmembrane region" description="Helical" evidence="10">
    <location>
        <begin position="363"/>
        <end position="385"/>
    </location>
</feature>
<evidence type="ECO:0000313" key="13">
    <source>
        <dbReference type="EMBL" id="MDO3382903.1"/>
    </source>
</evidence>
<comment type="pathway">
    <text evidence="2 10">Protein modification; protein glycosylation.</text>
</comment>
<organism evidence="13 14">
    <name type="scientific">Gilvimarinus algae</name>
    <dbReference type="NCBI Taxonomy" id="3058037"/>
    <lineage>
        <taxon>Bacteria</taxon>
        <taxon>Pseudomonadati</taxon>
        <taxon>Pseudomonadota</taxon>
        <taxon>Gammaproteobacteria</taxon>
        <taxon>Cellvibrionales</taxon>
        <taxon>Cellvibrionaceae</taxon>
        <taxon>Gilvimarinus</taxon>
    </lineage>
</organism>
<keyword evidence="10" id="KW-1003">Cell membrane</keyword>
<evidence type="ECO:0000256" key="9">
    <source>
        <dbReference type="ARBA" id="ARBA00093617"/>
    </source>
</evidence>
<feature type="domain" description="ArnT-like N-terminal" evidence="11">
    <location>
        <begin position="17"/>
        <end position="262"/>
    </location>
</feature>
<dbReference type="RefSeq" id="WP_302713444.1">
    <property type="nucleotide sequence ID" value="NZ_JAULRT010000059.1"/>
</dbReference>
<evidence type="ECO:0000256" key="10">
    <source>
        <dbReference type="RuleBase" id="RU367007"/>
    </source>
</evidence>
<comment type="subcellular location">
    <subcellularLocation>
        <location evidence="10">Cell membrane</location>
    </subcellularLocation>
    <subcellularLocation>
        <location evidence="1">Endomembrane system</location>
        <topology evidence="1">Multi-pass membrane protein</topology>
    </subcellularLocation>
</comment>
<dbReference type="EMBL" id="JAULRT010000059">
    <property type="protein sequence ID" value="MDO3382903.1"/>
    <property type="molecule type" value="Genomic_DNA"/>
</dbReference>
<evidence type="ECO:0000256" key="6">
    <source>
        <dbReference type="ARBA" id="ARBA00022692"/>
    </source>
</evidence>
<keyword evidence="5 10" id="KW-0808">Transferase</keyword>
<reference evidence="13" key="1">
    <citation type="submission" date="2023-07" db="EMBL/GenBank/DDBJ databases">
        <title>Gilvimarinus algae sp. nov., isolated from the surface of Kelp.</title>
        <authorList>
            <person name="Sun Y.Y."/>
            <person name="Gong Y."/>
            <person name="Du Z.J."/>
        </authorList>
    </citation>
    <scope>NUCLEOTIDE SEQUENCE</scope>
    <source>
        <strain evidence="13">SDUM040014</strain>
    </source>
</reference>
<keyword evidence="8 10" id="KW-0472">Membrane</keyword>
<feature type="transmembrane region" description="Helical" evidence="10">
    <location>
        <begin position="134"/>
        <end position="153"/>
    </location>
</feature>
<evidence type="ECO:0000256" key="2">
    <source>
        <dbReference type="ARBA" id="ARBA00004922"/>
    </source>
</evidence>
<feature type="domain" description="Protein O-mannosyl-transferase C-terminal four TM" evidence="12">
    <location>
        <begin position="325"/>
        <end position="495"/>
    </location>
</feature>
<evidence type="ECO:0000256" key="7">
    <source>
        <dbReference type="ARBA" id="ARBA00022989"/>
    </source>
</evidence>
<accession>A0ABT8TIJ5</accession>
<feature type="transmembrane region" description="Helical" evidence="10">
    <location>
        <begin position="455"/>
        <end position="477"/>
    </location>
</feature>
<comment type="caution">
    <text evidence="13">The sequence shown here is derived from an EMBL/GenBank/DDBJ whole genome shotgun (WGS) entry which is preliminary data.</text>
</comment>
<evidence type="ECO:0000313" key="14">
    <source>
        <dbReference type="Proteomes" id="UP001168380"/>
    </source>
</evidence>
<dbReference type="PANTHER" id="PTHR10050">
    <property type="entry name" value="DOLICHYL-PHOSPHATE-MANNOSE--PROTEIN MANNOSYLTRANSFERASE"/>
    <property type="match status" value="1"/>
</dbReference>
<dbReference type="InterPro" id="IPR027005">
    <property type="entry name" value="PMT-like"/>
</dbReference>
<evidence type="ECO:0000256" key="3">
    <source>
        <dbReference type="ARBA" id="ARBA00007222"/>
    </source>
</evidence>
<keyword evidence="7 10" id="KW-1133">Transmembrane helix</keyword>
<proteinExistence type="inferred from homology"/>